<sequence length="269" mass="31333">MENSVNFSIKNEMQNNNNEDSINIENFLLNKEQLLKINSRPSRFDSSCISHFFNDDADGNADNKKQSYQIPLAPGQQLHQTEQASRECIENTNFEQNFEKFLMDLEDQENYNEIDDVSDSEEPTKDFSFSNQVANGFTLMKCQKIFAQEQSDQITGVLNASADLDQTTGKRKISKSAIPKQQLQILRKLFEINPKWSKTDMVQISQETGLSFKKVYKWQWDRTNQKDLSFLKSMRLKENYWGCIFATHTAPLEAKKIFKIEKLNRQILQ</sequence>
<proteinExistence type="predicted"/>
<dbReference type="InterPro" id="IPR009057">
    <property type="entry name" value="Homeodomain-like_sf"/>
</dbReference>
<feature type="domain" description="Homeobox" evidence="2">
    <location>
        <begin position="169"/>
        <end position="229"/>
    </location>
</feature>
<dbReference type="InterPro" id="IPR001356">
    <property type="entry name" value="HD"/>
</dbReference>
<dbReference type="AlphaFoldDB" id="A0A077ZS72"/>
<dbReference type="Gene3D" id="1.10.10.60">
    <property type="entry name" value="Homeodomain-like"/>
    <property type="match status" value="1"/>
</dbReference>
<accession>A0A077ZS72</accession>
<dbReference type="OrthoDB" id="327205at2759"/>
<gene>
    <name evidence="3" type="primary">Contig18274.g19418</name>
    <name evidence="3" type="ORF">STYLEM_1691</name>
</gene>
<protein>
    <recommendedName>
        <fullName evidence="2">Homeobox domain-containing protein</fullName>
    </recommendedName>
</protein>
<dbReference type="SUPFAM" id="SSF46689">
    <property type="entry name" value="Homeodomain-like"/>
    <property type="match status" value="1"/>
</dbReference>
<keyword evidence="1" id="KW-0238">DNA-binding</keyword>
<name>A0A077ZS72_STYLE</name>
<keyword evidence="1" id="KW-0539">Nucleus</keyword>
<feature type="DNA-binding region" description="Homeobox" evidence="1">
    <location>
        <begin position="171"/>
        <end position="230"/>
    </location>
</feature>
<evidence type="ECO:0000259" key="2">
    <source>
        <dbReference type="PROSITE" id="PS50071"/>
    </source>
</evidence>
<reference evidence="3 4" key="1">
    <citation type="submission" date="2014-06" db="EMBL/GenBank/DDBJ databases">
        <authorList>
            <person name="Swart Estienne"/>
        </authorList>
    </citation>
    <scope>NUCLEOTIDE SEQUENCE [LARGE SCALE GENOMIC DNA]</scope>
    <source>
        <strain evidence="3 4">130c</strain>
    </source>
</reference>
<dbReference type="GO" id="GO:0005634">
    <property type="term" value="C:nucleus"/>
    <property type="evidence" value="ECO:0007669"/>
    <property type="project" value="UniProtKB-SubCell"/>
</dbReference>
<dbReference type="Proteomes" id="UP000039865">
    <property type="component" value="Unassembled WGS sequence"/>
</dbReference>
<evidence type="ECO:0000313" key="3">
    <source>
        <dbReference type="EMBL" id="CDW72727.1"/>
    </source>
</evidence>
<dbReference type="SMART" id="SM00389">
    <property type="entry name" value="HOX"/>
    <property type="match status" value="1"/>
</dbReference>
<keyword evidence="4" id="KW-1185">Reference proteome</keyword>
<dbReference type="GO" id="GO:0003677">
    <property type="term" value="F:DNA binding"/>
    <property type="evidence" value="ECO:0007669"/>
    <property type="project" value="UniProtKB-UniRule"/>
</dbReference>
<keyword evidence="1" id="KW-0371">Homeobox</keyword>
<organism evidence="3 4">
    <name type="scientific">Stylonychia lemnae</name>
    <name type="common">Ciliate</name>
    <dbReference type="NCBI Taxonomy" id="5949"/>
    <lineage>
        <taxon>Eukaryota</taxon>
        <taxon>Sar</taxon>
        <taxon>Alveolata</taxon>
        <taxon>Ciliophora</taxon>
        <taxon>Intramacronucleata</taxon>
        <taxon>Spirotrichea</taxon>
        <taxon>Stichotrichia</taxon>
        <taxon>Sporadotrichida</taxon>
        <taxon>Oxytrichidae</taxon>
        <taxon>Stylonychinae</taxon>
        <taxon>Stylonychia</taxon>
    </lineage>
</organism>
<evidence type="ECO:0000256" key="1">
    <source>
        <dbReference type="PROSITE-ProRule" id="PRU00108"/>
    </source>
</evidence>
<dbReference type="EMBL" id="CCKQ01001616">
    <property type="protein sequence ID" value="CDW72727.1"/>
    <property type="molecule type" value="Genomic_DNA"/>
</dbReference>
<dbReference type="PROSITE" id="PS50071">
    <property type="entry name" value="HOMEOBOX_2"/>
    <property type="match status" value="1"/>
</dbReference>
<dbReference type="CDD" id="cd00086">
    <property type="entry name" value="homeodomain"/>
    <property type="match status" value="1"/>
</dbReference>
<dbReference type="InParanoid" id="A0A077ZS72"/>
<comment type="subcellular location">
    <subcellularLocation>
        <location evidence="1">Nucleus</location>
    </subcellularLocation>
</comment>
<evidence type="ECO:0000313" key="4">
    <source>
        <dbReference type="Proteomes" id="UP000039865"/>
    </source>
</evidence>